<dbReference type="InterPro" id="IPR004107">
    <property type="entry name" value="Integrase_SAM-like_N"/>
</dbReference>
<feature type="domain" description="Core-binding (CB)" evidence="7">
    <location>
        <begin position="29"/>
        <end position="110"/>
    </location>
</feature>
<dbReference type="PANTHER" id="PTHR30629">
    <property type="entry name" value="PROPHAGE INTEGRASE"/>
    <property type="match status" value="1"/>
</dbReference>
<name>A7GY77_CAMC5</name>
<dbReference type="InterPro" id="IPR010998">
    <property type="entry name" value="Integrase_recombinase_N"/>
</dbReference>
<dbReference type="KEGG" id="ccv:CCV52592_1299"/>
<dbReference type="SUPFAM" id="SSF56349">
    <property type="entry name" value="DNA breaking-rejoining enzymes"/>
    <property type="match status" value="1"/>
</dbReference>
<evidence type="ECO:0000256" key="5">
    <source>
        <dbReference type="PROSITE-ProRule" id="PRU01248"/>
    </source>
</evidence>
<dbReference type="AlphaFoldDB" id="A7GY77"/>
<dbReference type="InterPro" id="IPR011010">
    <property type="entry name" value="DNA_brk_join_enz"/>
</dbReference>
<evidence type="ECO:0000256" key="4">
    <source>
        <dbReference type="ARBA" id="ARBA00023172"/>
    </source>
</evidence>
<dbReference type="EMBL" id="CP000767">
    <property type="protein sequence ID" value="EAU00189.1"/>
    <property type="molecule type" value="Genomic_DNA"/>
</dbReference>
<dbReference type="Pfam" id="PF00589">
    <property type="entry name" value="Phage_integrase"/>
    <property type="match status" value="1"/>
</dbReference>
<evidence type="ECO:0000313" key="9">
    <source>
        <dbReference type="Proteomes" id="UP000006380"/>
    </source>
</evidence>
<gene>
    <name evidence="8" type="ORF">CCV52592_1299</name>
</gene>
<keyword evidence="2" id="KW-0229">DNA integration</keyword>
<accession>A7GY77</accession>
<dbReference type="PROSITE" id="PS51900">
    <property type="entry name" value="CB"/>
    <property type="match status" value="1"/>
</dbReference>
<dbReference type="Gene3D" id="1.10.150.130">
    <property type="match status" value="1"/>
</dbReference>
<protein>
    <submittedName>
        <fullName evidence="8">Site-specific recombinase, phage integrase family</fullName>
    </submittedName>
</protein>
<dbReference type="InterPro" id="IPR050808">
    <property type="entry name" value="Phage_Integrase"/>
</dbReference>
<evidence type="ECO:0000313" key="8">
    <source>
        <dbReference type="EMBL" id="EAU00189.1"/>
    </source>
</evidence>
<feature type="domain" description="Tyr recombinase" evidence="6">
    <location>
        <begin position="131"/>
        <end position="276"/>
    </location>
</feature>
<organism evidence="8 9">
    <name type="scientific">Campylobacter curvus (strain 525.92)</name>
    <dbReference type="NCBI Taxonomy" id="360105"/>
    <lineage>
        <taxon>Bacteria</taxon>
        <taxon>Pseudomonadati</taxon>
        <taxon>Campylobacterota</taxon>
        <taxon>Epsilonproteobacteria</taxon>
        <taxon>Campylobacterales</taxon>
        <taxon>Campylobacteraceae</taxon>
        <taxon>Campylobacter</taxon>
    </lineage>
</organism>
<evidence type="ECO:0000256" key="2">
    <source>
        <dbReference type="ARBA" id="ARBA00022908"/>
    </source>
</evidence>
<keyword evidence="3 5" id="KW-0238">DNA-binding</keyword>
<keyword evidence="9" id="KW-1185">Reference proteome</keyword>
<dbReference type="GO" id="GO:0003677">
    <property type="term" value="F:DNA binding"/>
    <property type="evidence" value="ECO:0007669"/>
    <property type="project" value="UniProtKB-UniRule"/>
</dbReference>
<evidence type="ECO:0000256" key="1">
    <source>
        <dbReference type="ARBA" id="ARBA00008857"/>
    </source>
</evidence>
<dbReference type="PANTHER" id="PTHR30629:SF2">
    <property type="entry name" value="PROPHAGE INTEGRASE INTS-RELATED"/>
    <property type="match status" value="1"/>
</dbReference>
<dbReference type="CDD" id="cd01189">
    <property type="entry name" value="INT_ICEBs1_C_like"/>
    <property type="match status" value="1"/>
</dbReference>
<sequence length="276" mass="32491">MGQQTLYRNNYKAHRIEKGKRKKDASGDSKLNEFADKRLEAYEGRVRFLTHKTYVRDFQHWILPDFGDTALKDIRPLALDTWQNKLRQRVSNKRIYNIRSVFSMILKDAVMDELIKRNPFDSVPKLRNEKVEIKPLSLSEVQRVISVADPHFANVLKLAFFTGMRTGEMIALRWDKIDFEKETIRIDQAIRCGMLNPPKTQTSIRIIKMLRHVKEALLNLKQDNDSEWVLPTQNGTMLYEPKTLNRRWKEALKRAGLEYSVFYQTRHTFASLDDSC</sequence>
<dbReference type="GO" id="GO:0015074">
    <property type="term" value="P:DNA integration"/>
    <property type="evidence" value="ECO:0007669"/>
    <property type="project" value="UniProtKB-KW"/>
</dbReference>
<dbReference type="GO" id="GO:0006310">
    <property type="term" value="P:DNA recombination"/>
    <property type="evidence" value="ECO:0007669"/>
    <property type="project" value="UniProtKB-KW"/>
</dbReference>
<dbReference type="InterPro" id="IPR044068">
    <property type="entry name" value="CB"/>
</dbReference>
<dbReference type="InterPro" id="IPR002104">
    <property type="entry name" value="Integrase_catalytic"/>
</dbReference>
<comment type="similarity">
    <text evidence="1">Belongs to the 'phage' integrase family.</text>
</comment>
<evidence type="ECO:0000259" key="6">
    <source>
        <dbReference type="PROSITE" id="PS51898"/>
    </source>
</evidence>
<reference evidence="8" key="1">
    <citation type="submission" date="2016-07" db="EMBL/GenBank/DDBJ databases">
        <title>Comparative genomics of the Campylobacter concisus group.</title>
        <authorList>
            <person name="Miller W.G."/>
            <person name="Yee E."/>
            <person name="Chapman M.H."/>
            <person name="Huynh S."/>
            <person name="Bono J.L."/>
            <person name="On S.L.W."/>
            <person name="StLeger J."/>
            <person name="Foster G."/>
            <person name="Parker C.T."/>
        </authorList>
    </citation>
    <scope>NUCLEOTIDE SEQUENCE</scope>
    <source>
        <strain evidence="8">525.92</strain>
    </source>
</reference>
<dbReference type="Proteomes" id="UP000006380">
    <property type="component" value="Chromosome"/>
</dbReference>
<evidence type="ECO:0000259" key="7">
    <source>
        <dbReference type="PROSITE" id="PS51900"/>
    </source>
</evidence>
<evidence type="ECO:0000256" key="3">
    <source>
        <dbReference type="ARBA" id="ARBA00023125"/>
    </source>
</evidence>
<dbReference type="Pfam" id="PF14659">
    <property type="entry name" value="Phage_int_SAM_3"/>
    <property type="match status" value="1"/>
</dbReference>
<dbReference type="Gene3D" id="1.10.443.10">
    <property type="entry name" value="Intergrase catalytic core"/>
    <property type="match status" value="1"/>
</dbReference>
<keyword evidence="4" id="KW-0233">DNA recombination</keyword>
<proteinExistence type="inferred from homology"/>
<dbReference type="InterPro" id="IPR013762">
    <property type="entry name" value="Integrase-like_cat_sf"/>
</dbReference>
<dbReference type="PROSITE" id="PS51898">
    <property type="entry name" value="TYR_RECOMBINASE"/>
    <property type="match status" value="1"/>
</dbReference>
<dbReference type="HOGENOM" id="CLU_027562_17_1_7"/>